<dbReference type="Proteomes" id="UP001307849">
    <property type="component" value="Unassembled WGS sequence"/>
</dbReference>
<dbReference type="GO" id="GO:0004622">
    <property type="term" value="F:phosphatidylcholine lysophospholipase activity"/>
    <property type="evidence" value="ECO:0007669"/>
    <property type="project" value="UniProtKB-EC"/>
</dbReference>
<dbReference type="EC" id="3.1.1.5" evidence="2 10"/>
<comment type="catalytic activity">
    <reaction evidence="8 10">
        <text>a 1-acyl-sn-glycero-3-phosphocholine + H2O = sn-glycerol 3-phosphocholine + a fatty acid + H(+)</text>
        <dbReference type="Rhea" id="RHEA:15177"/>
        <dbReference type="ChEBI" id="CHEBI:15377"/>
        <dbReference type="ChEBI" id="CHEBI:15378"/>
        <dbReference type="ChEBI" id="CHEBI:16870"/>
        <dbReference type="ChEBI" id="CHEBI:28868"/>
        <dbReference type="ChEBI" id="CHEBI:58168"/>
        <dbReference type="EC" id="3.1.1.5"/>
    </reaction>
</comment>
<dbReference type="Pfam" id="PF01735">
    <property type="entry name" value="PLA2_B"/>
    <property type="match status" value="1"/>
</dbReference>
<feature type="signal peptide" evidence="10">
    <location>
        <begin position="1"/>
        <end position="26"/>
    </location>
</feature>
<name>A0AAN8RU94_9PEZI</name>
<evidence type="ECO:0000256" key="10">
    <source>
        <dbReference type="RuleBase" id="RU362103"/>
    </source>
</evidence>
<dbReference type="Gene3D" id="3.40.1090.10">
    <property type="entry name" value="Cytosolic phospholipase A2 catalytic domain"/>
    <property type="match status" value="1"/>
</dbReference>
<dbReference type="PANTHER" id="PTHR10728">
    <property type="entry name" value="CYTOSOLIC PHOSPHOLIPASE A2"/>
    <property type="match status" value="1"/>
</dbReference>
<feature type="chain" id="PRO_5042663988" description="Lysophospholipase" evidence="10">
    <location>
        <begin position="27"/>
        <end position="664"/>
    </location>
</feature>
<evidence type="ECO:0000256" key="6">
    <source>
        <dbReference type="ARBA" id="ARBA00023098"/>
    </source>
</evidence>
<evidence type="ECO:0000256" key="8">
    <source>
        <dbReference type="ARBA" id="ARBA00049531"/>
    </source>
</evidence>
<evidence type="ECO:0000256" key="9">
    <source>
        <dbReference type="PROSITE-ProRule" id="PRU00555"/>
    </source>
</evidence>
<dbReference type="PROSITE" id="PS51210">
    <property type="entry name" value="PLA2C"/>
    <property type="match status" value="1"/>
</dbReference>
<evidence type="ECO:0000313" key="13">
    <source>
        <dbReference type="Proteomes" id="UP001307849"/>
    </source>
</evidence>
<keyword evidence="13" id="KW-1185">Reference proteome</keyword>
<organism evidence="12 13">
    <name type="scientific">Arthrobotrys conoides</name>
    <dbReference type="NCBI Taxonomy" id="74498"/>
    <lineage>
        <taxon>Eukaryota</taxon>
        <taxon>Fungi</taxon>
        <taxon>Dikarya</taxon>
        <taxon>Ascomycota</taxon>
        <taxon>Pezizomycotina</taxon>
        <taxon>Orbiliomycetes</taxon>
        <taxon>Orbiliales</taxon>
        <taxon>Orbiliaceae</taxon>
        <taxon>Arthrobotrys</taxon>
    </lineage>
</organism>
<dbReference type="GO" id="GO:0004623">
    <property type="term" value="F:phospholipase A2 activity"/>
    <property type="evidence" value="ECO:0007669"/>
    <property type="project" value="TreeGrafter"/>
</dbReference>
<evidence type="ECO:0000256" key="3">
    <source>
        <dbReference type="ARBA" id="ARBA00022729"/>
    </source>
</evidence>
<evidence type="ECO:0000256" key="4">
    <source>
        <dbReference type="ARBA" id="ARBA00022801"/>
    </source>
</evidence>
<protein>
    <recommendedName>
        <fullName evidence="2 10">Lysophospholipase</fullName>
        <ecNumber evidence="2 10">3.1.1.5</ecNumber>
    </recommendedName>
</protein>
<evidence type="ECO:0000256" key="2">
    <source>
        <dbReference type="ARBA" id="ARBA00013274"/>
    </source>
</evidence>
<dbReference type="InterPro" id="IPR002642">
    <property type="entry name" value="LysoPLipase_cat_dom"/>
</dbReference>
<accession>A0AAN8RU94</accession>
<dbReference type="SMART" id="SM00022">
    <property type="entry name" value="PLAc"/>
    <property type="match status" value="1"/>
</dbReference>
<keyword evidence="6 9" id="KW-0443">Lipid metabolism</keyword>
<dbReference type="GO" id="GO:0005829">
    <property type="term" value="C:cytosol"/>
    <property type="evidence" value="ECO:0007669"/>
    <property type="project" value="TreeGrafter"/>
</dbReference>
<keyword evidence="5 9" id="KW-0442">Lipid degradation</keyword>
<gene>
    <name evidence="12" type="primary">PLB1_2</name>
    <name evidence="12" type="ORF">TWF506_011213</name>
</gene>
<dbReference type="SUPFAM" id="SSF52151">
    <property type="entry name" value="FabD/lysophospholipase-like"/>
    <property type="match status" value="1"/>
</dbReference>
<proteinExistence type="inferred from homology"/>
<dbReference type="AlphaFoldDB" id="A0AAN8RU94"/>
<dbReference type="CDD" id="cd07203">
    <property type="entry name" value="cPLA2_Fungal_PLB"/>
    <property type="match status" value="1"/>
</dbReference>
<dbReference type="PANTHER" id="PTHR10728:SF33">
    <property type="entry name" value="LYSOPHOSPHOLIPASE 1-RELATED"/>
    <property type="match status" value="1"/>
</dbReference>
<dbReference type="FunFam" id="3.40.1090.10:FF:000010">
    <property type="entry name" value="Lysophospholipase"/>
    <property type="match status" value="1"/>
</dbReference>
<keyword evidence="4 9" id="KW-0378">Hydrolase</keyword>
<sequence>MGGQNLVGFLLHLGLLSTGYAAAASAIDVDNARAEYERYSLEKRVVPDAPNGYAPAPVNCPSTRPSIRSARELSDEEVSWLNKRRNNTIQPLRDFLTRVNIAGFDAGAYIDANRNNASRIPNIGIAMSGGGYRALMNGAGALAAFDSRTNNSTSAGHLGGLLQSSTYLAGLSGGGWLVGSLSLNNFTSVEAIVNSNPDETGSLWQFQDSIFAGPEKSEVQPLSGRKYYENIIDAVNSKADAGFNTSITDLWGRALSFQLINSPEGGPGITWSGISDDPNFTAANVPMPIVVADGRAPGEVIISLNTTVFEFNPFEMGSWDPTVFGFAPIRYVGSNFSQGVVVRNEQCIRGFDNAGFVMGTSSSLFNQFLLNFEGVASAIPTIFRGLIEKILVGLSSADNDIADWTPNPFYRWNPQTNPSAESKRLTLVDGGEDLQNLPLQPLIQPERGVDVIFAVDSSADTLAPGANWPNGTALVATYARSINGELNNGTGFPSIPDQNTFVNLGLNTRPTFFGCDASNFTDVVPPLLVYIPNYPFIYNSNVSTFTMSYNISERNTIIQNGYLVATRGNSTLDADWPQCVGCAIMSRTWTRNSATVPDVCNQCFNRYCWNGTRASQEPAEPYEPTPVFNEVSLATSNKKNSAMSLAPSFMSLTVVVGSIFMIAF</sequence>
<dbReference type="GO" id="GO:0005783">
    <property type="term" value="C:endoplasmic reticulum"/>
    <property type="evidence" value="ECO:0007669"/>
    <property type="project" value="TreeGrafter"/>
</dbReference>
<evidence type="ECO:0000256" key="5">
    <source>
        <dbReference type="ARBA" id="ARBA00022963"/>
    </source>
</evidence>
<comment type="similarity">
    <text evidence="1 10">Belongs to the lysophospholipase family.</text>
</comment>
<keyword evidence="3 10" id="KW-0732">Signal</keyword>
<evidence type="ECO:0000256" key="1">
    <source>
        <dbReference type="ARBA" id="ARBA00008780"/>
    </source>
</evidence>
<dbReference type="EMBL" id="JAVHJM010000009">
    <property type="protein sequence ID" value="KAK6506296.1"/>
    <property type="molecule type" value="Genomic_DNA"/>
</dbReference>
<keyword evidence="7" id="KW-0325">Glycoprotein</keyword>
<reference evidence="12 13" key="1">
    <citation type="submission" date="2019-10" db="EMBL/GenBank/DDBJ databases">
        <authorList>
            <person name="Palmer J.M."/>
        </authorList>
    </citation>
    <scope>NUCLEOTIDE SEQUENCE [LARGE SCALE GENOMIC DNA]</scope>
    <source>
        <strain evidence="12 13">TWF506</strain>
    </source>
</reference>
<feature type="domain" description="PLA2c" evidence="11">
    <location>
        <begin position="59"/>
        <end position="614"/>
    </location>
</feature>
<dbReference type="GO" id="GO:0046475">
    <property type="term" value="P:glycerophospholipid catabolic process"/>
    <property type="evidence" value="ECO:0007669"/>
    <property type="project" value="TreeGrafter"/>
</dbReference>
<dbReference type="InterPro" id="IPR016035">
    <property type="entry name" value="Acyl_Trfase/lysoPLipase"/>
</dbReference>
<evidence type="ECO:0000259" key="11">
    <source>
        <dbReference type="PROSITE" id="PS51210"/>
    </source>
</evidence>
<evidence type="ECO:0000256" key="7">
    <source>
        <dbReference type="ARBA" id="ARBA00023180"/>
    </source>
</evidence>
<evidence type="ECO:0000313" key="12">
    <source>
        <dbReference type="EMBL" id="KAK6506296.1"/>
    </source>
</evidence>
<comment type="caution">
    <text evidence="12">The sequence shown here is derived from an EMBL/GenBank/DDBJ whole genome shotgun (WGS) entry which is preliminary data.</text>
</comment>